<reference evidence="2 3" key="1">
    <citation type="submission" date="2019-10" db="EMBL/GenBank/DDBJ databases">
        <title>Assembly and Annotation for the nematode Trichostrongylus colubriformis.</title>
        <authorList>
            <person name="Martin J."/>
        </authorList>
    </citation>
    <scope>NUCLEOTIDE SEQUENCE [LARGE SCALE GENOMIC DNA]</scope>
    <source>
        <strain evidence="2">G859</strain>
        <tissue evidence="2">Whole worm</tissue>
    </source>
</reference>
<protein>
    <submittedName>
        <fullName evidence="2">Uncharacterized protein</fullName>
    </submittedName>
</protein>
<dbReference type="EMBL" id="WIXE01012616">
    <property type="protein sequence ID" value="KAK5975790.1"/>
    <property type="molecule type" value="Genomic_DNA"/>
</dbReference>
<proteinExistence type="predicted"/>
<evidence type="ECO:0000313" key="2">
    <source>
        <dbReference type="EMBL" id="KAK5975790.1"/>
    </source>
</evidence>
<dbReference type="Pfam" id="PF17303">
    <property type="entry name" value="DUF5352"/>
    <property type="match status" value="1"/>
</dbReference>
<evidence type="ECO:0000313" key="3">
    <source>
        <dbReference type="Proteomes" id="UP001331761"/>
    </source>
</evidence>
<keyword evidence="3" id="KW-1185">Reference proteome</keyword>
<feature type="chain" id="PRO_5042991585" evidence="1">
    <location>
        <begin position="17"/>
        <end position="195"/>
    </location>
</feature>
<dbReference type="InterPro" id="IPR035274">
    <property type="entry name" value="DUF5352"/>
</dbReference>
<organism evidence="2 3">
    <name type="scientific">Trichostrongylus colubriformis</name>
    <name type="common">Black scour worm</name>
    <dbReference type="NCBI Taxonomy" id="6319"/>
    <lineage>
        <taxon>Eukaryota</taxon>
        <taxon>Metazoa</taxon>
        <taxon>Ecdysozoa</taxon>
        <taxon>Nematoda</taxon>
        <taxon>Chromadorea</taxon>
        <taxon>Rhabditida</taxon>
        <taxon>Rhabditina</taxon>
        <taxon>Rhabditomorpha</taxon>
        <taxon>Strongyloidea</taxon>
        <taxon>Trichostrongylidae</taxon>
        <taxon>Trichostrongylus</taxon>
    </lineage>
</organism>
<gene>
    <name evidence="2" type="ORF">GCK32_007284</name>
</gene>
<evidence type="ECO:0000256" key="1">
    <source>
        <dbReference type="SAM" id="SignalP"/>
    </source>
</evidence>
<dbReference type="Proteomes" id="UP001331761">
    <property type="component" value="Unassembled WGS sequence"/>
</dbReference>
<dbReference type="AlphaFoldDB" id="A0AAN8FSN6"/>
<name>A0AAN8FSN6_TRICO</name>
<feature type="signal peptide" evidence="1">
    <location>
        <begin position="1"/>
        <end position="16"/>
    </location>
</feature>
<keyword evidence="1" id="KW-0732">Signal</keyword>
<accession>A0AAN8FSN6</accession>
<comment type="caution">
    <text evidence="2">The sequence shown here is derived from an EMBL/GenBank/DDBJ whole genome shotgun (WGS) entry which is preliminary data.</text>
</comment>
<sequence>MLKEFLIAICIGFATANICNDGQGTWAFSIVDGVTDFAYGGVKLNKKYNCFEGCLNTQTAVQDFKVALNGTVPPTVAMPMMKQRKLGSRADRLARLMKMQKDDQDPNEETCADATLRTDVANALQKVTDHSCKVSSTYCCSRAINLNRPGWAVNCVDFNEFAIGSFLRDYNFCEYETTIGAGVYWLRLAKIDTSS</sequence>